<dbReference type="InterPro" id="IPR005493">
    <property type="entry name" value="RraA/RraA-like"/>
</dbReference>
<dbReference type="EMBL" id="CP011568">
    <property type="protein sequence ID" value="AKJ69658.1"/>
    <property type="molecule type" value="Genomic_DNA"/>
</dbReference>
<dbReference type="STRING" id="445709.ABW99_17015"/>
<dbReference type="Gene3D" id="3.50.30.40">
    <property type="entry name" value="Ribonuclease E inhibitor RraA/RraA-like"/>
    <property type="match status" value="1"/>
</dbReference>
<keyword evidence="2" id="KW-0489">Methyltransferase</keyword>
<keyword evidence="2" id="KW-0808">Transferase</keyword>
<feature type="binding site" evidence="1">
    <location>
        <begin position="107"/>
        <end position="110"/>
    </location>
    <ligand>
        <name>substrate</name>
    </ligand>
</feature>
<organism evidence="2 3">
    <name type="scientific">Pandoraea thiooxydans</name>
    <dbReference type="NCBI Taxonomy" id="445709"/>
    <lineage>
        <taxon>Bacteria</taxon>
        <taxon>Pseudomonadati</taxon>
        <taxon>Pseudomonadota</taxon>
        <taxon>Betaproteobacteria</taxon>
        <taxon>Burkholderiales</taxon>
        <taxon>Burkholderiaceae</taxon>
        <taxon>Pandoraea</taxon>
    </lineage>
</organism>
<gene>
    <name evidence="2" type="ORF">ABW99_17015</name>
</gene>
<sequence length="240" mass="25296">MKEIAMTPLDPAIVKALSNVTTATLTTILLKKGLRNVWIRGAFPLAKDVPRVVGRVFTVRFVPAREDLATLESWASPKSSRGAIEQMPAGCVAVVDAMGVKDAGVWGDILCARMAKRGVRAMVTDGVVRDLAGVLGTGLPVWCSGAAAPPSVAGLTFVDWQQPVACGGVAVFPDDVIVADQDGAVLIPSALLDDIVDAAVEQERFEGWIMQEVNAGARLPGLYPPSDENKAKYQAACAKD</sequence>
<accession>A0A0G3ERF1</accession>
<keyword evidence="1" id="KW-0479">Metal-binding</keyword>
<dbReference type="PATRIC" id="fig|445709.3.peg.3596"/>
<keyword evidence="1" id="KW-0460">Magnesium</keyword>
<name>A0A0G3ERF1_9BURK</name>
<dbReference type="Proteomes" id="UP000036700">
    <property type="component" value="Chromosome"/>
</dbReference>
<dbReference type="SUPFAM" id="SSF89562">
    <property type="entry name" value="RraA-like"/>
    <property type="match status" value="1"/>
</dbReference>
<proteinExistence type="predicted"/>
<feature type="binding site" evidence="1">
    <location>
        <position position="130"/>
    </location>
    <ligand>
        <name>Mg(2+)</name>
        <dbReference type="ChEBI" id="CHEBI:18420"/>
    </ligand>
</feature>
<evidence type="ECO:0000313" key="3">
    <source>
        <dbReference type="Proteomes" id="UP000036700"/>
    </source>
</evidence>
<evidence type="ECO:0000256" key="1">
    <source>
        <dbReference type="PIRSR" id="PIRSR605493-1"/>
    </source>
</evidence>
<feature type="binding site" evidence="1">
    <location>
        <position position="129"/>
    </location>
    <ligand>
        <name>substrate</name>
    </ligand>
</feature>
<dbReference type="InterPro" id="IPR036704">
    <property type="entry name" value="RraA/RraA-like_sf"/>
</dbReference>
<dbReference type="GO" id="GO:0032259">
    <property type="term" value="P:methylation"/>
    <property type="evidence" value="ECO:0007669"/>
    <property type="project" value="UniProtKB-KW"/>
</dbReference>
<comment type="cofactor">
    <cofactor evidence="1">
        <name>Mg(2+)</name>
        <dbReference type="ChEBI" id="CHEBI:18420"/>
    </cofactor>
</comment>
<keyword evidence="3" id="KW-1185">Reference proteome</keyword>
<dbReference type="NCBIfam" id="NF006093">
    <property type="entry name" value="PRK08245.1"/>
    <property type="match status" value="1"/>
</dbReference>
<dbReference type="GO" id="GO:0046872">
    <property type="term" value="F:metal ion binding"/>
    <property type="evidence" value="ECO:0007669"/>
    <property type="project" value="UniProtKB-KW"/>
</dbReference>
<dbReference type="CDD" id="cd16841">
    <property type="entry name" value="RraA_family"/>
    <property type="match status" value="1"/>
</dbReference>
<dbReference type="Pfam" id="PF03737">
    <property type="entry name" value="RraA-like"/>
    <property type="match status" value="1"/>
</dbReference>
<evidence type="ECO:0000313" key="2">
    <source>
        <dbReference type="EMBL" id="AKJ69658.1"/>
    </source>
</evidence>
<protein>
    <submittedName>
        <fullName evidence="2">Dimethylmenaquinone methyltransferase</fullName>
    </submittedName>
</protein>
<dbReference type="PANTHER" id="PTHR33254:SF16">
    <property type="entry name" value="BLR3842 PROTEIN"/>
    <property type="match status" value="1"/>
</dbReference>
<reference evidence="3" key="1">
    <citation type="submission" date="2015-06" db="EMBL/GenBank/DDBJ databases">
        <authorList>
            <person name="Lim Y.L."/>
            <person name="Ee R."/>
            <person name="Yong D."/>
            <person name="How K.Y."/>
            <person name="Yin W.F."/>
            <person name="Chan K.G."/>
        </authorList>
    </citation>
    <scope>NUCLEOTIDE SEQUENCE [LARGE SCALE GENOMIC DNA]</scope>
    <source>
        <strain evidence="3">DSM 25325</strain>
    </source>
</reference>
<dbReference type="PANTHER" id="PTHR33254">
    <property type="entry name" value="4-HYDROXY-4-METHYL-2-OXOGLUTARATE ALDOLASE 3-RELATED"/>
    <property type="match status" value="1"/>
</dbReference>
<dbReference type="AlphaFoldDB" id="A0A0G3ERF1"/>
<dbReference type="GO" id="GO:0008168">
    <property type="term" value="F:methyltransferase activity"/>
    <property type="evidence" value="ECO:0007669"/>
    <property type="project" value="UniProtKB-KW"/>
</dbReference>
<dbReference type="KEGG" id="ptx:ABW99_17015"/>